<dbReference type="Gene3D" id="2.20.28.10">
    <property type="match status" value="1"/>
</dbReference>
<evidence type="ECO:0000313" key="9">
    <source>
        <dbReference type="EMBL" id="KAH7320912.1"/>
    </source>
</evidence>
<dbReference type="InterPro" id="IPR037275">
    <property type="entry name" value="Znf_CTCHY_sf"/>
</dbReference>
<dbReference type="SMART" id="SM00184">
    <property type="entry name" value="RING"/>
    <property type="match status" value="1"/>
</dbReference>
<dbReference type="PANTHER" id="PTHR21319:SF0">
    <property type="entry name" value="AND RING FINGER DOMAIN PROTEIN, PUTATIVE (AFU_ORTHOLOGUE AFUA_1G08900)-RELATED"/>
    <property type="match status" value="1"/>
</dbReference>
<protein>
    <recommendedName>
        <fullName evidence="11">RING-type domain-containing protein</fullName>
    </recommendedName>
</protein>
<dbReference type="Pfam" id="PF05495">
    <property type="entry name" value="zf-CHY"/>
    <property type="match status" value="1"/>
</dbReference>
<dbReference type="SUPFAM" id="SSF161245">
    <property type="entry name" value="Zinc hairpin stack"/>
    <property type="match status" value="1"/>
</dbReference>
<evidence type="ECO:0000259" key="7">
    <source>
        <dbReference type="PROSITE" id="PS51266"/>
    </source>
</evidence>
<dbReference type="GO" id="GO:0016567">
    <property type="term" value="P:protein ubiquitination"/>
    <property type="evidence" value="ECO:0007669"/>
    <property type="project" value="TreeGrafter"/>
</dbReference>
<sequence length="604" mass="66943">MSSLVSDFLINPVLRQARRLSELSRSATATADVVGPAERPVAVLESEAVEDAIDDLSMISADSPRSRPLSPSTQHTTLDEPMSAPPPPSATSNGISRDHLGFPISPKRTRHLPEDDGMRELRTVIQDINARDVSSVEKARLMHEALLAGYRASKAAVAPSETHESIEAPDHVPEHATPNGALDTLRFWQGQLHEAPPLEKFVLSESDIARTYAPLRQPKSPGIEMPSQISDAPANQTQPLGCQHYERNVKLQCSTCKKWYTCRFCHDAQEDHALIRKETKNMLCMLCATPQRASDVCINCGEITAQYYCDICKLWENRQSKPIYHCNDCGICRRGMGLGKDFFHCKTCRACITTSIESSHKCIERSTDCDCPICGDYMFTSTRPVVFMACGHSIHKKCYYQHMKVSYKCPICNKSLANMETQFRNLDVAIQGQPMPPEFRDTKASILCNDCSGKSTVPYHWLGLKCSICRSYNTVELQILGGAGQALQEAAAERAGADTAIESTESARPVMIQRNSESFNRRRHSSHAPEMQQHLAPDRIARSLSPPGPEASGSQLDDIDSDDDGPSFWGGGDDDSSYYESEEESGEEAEEDDEEDEINLIGHR</sequence>
<feature type="domain" description="CTCHY-type" evidence="8">
    <location>
        <begin position="304"/>
        <end position="370"/>
    </location>
</feature>
<dbReference type="OrthoDB" id="411372at2759"/>
<evidence type="ECO:0000256" key="4">
    <source>
        <dbReference type="PROSITE-ProRule" id="PRU00601"/>
    </source>
</evidence>
<name>A0A8K0SVG2_9HYPO</name>
<dbReference type="GO" id="GO:0061630">
    <property type="term" value="F:ubiquitin protein ligase activity"/>
    <property type="evidence" value="ECO:0007669"/>
    <property type="project" value="TreeGrafter"/>
</dbReference>
<organism evidence="9 10">
    <name type="scientific">Stachybotrys elegans</name>
    <dbReference type="NCBI Taxonomy" id="80388"/>
    <lineage>
        <taxon>Eukaryota</taxon>
        <taxon>Fungi</taxon>
        <taxon>Dikarya</taxon>
        <taxon>Ascomycota</taxon>
        <taxon>Pezizomycotina</taxon>
        <taxon>Sordariomycetes</taxon>
        <taxon>Hypocreomycetidae</taxon>
        <taxon>Hypocreales</taxon>
        <taxon>Stachybotryaceae</taxon>
        <taxon>Stachybotrys</taxon>
    </lineage>
</organism>
<evidence type="ECO:0000313" key="10">
    <source>
        <dbReference type="Proteomes" id="UP000813444"/>
    </source>
</evidence>
<feature type="region of interest" description="Disordered" evidence="5">
    <location>
        <begin position="540"/>
        <end position="604"/>
    </location>
</feature>
<dbReference type="InterPro" id="IPR013083">
    <property type="entry name" value="Znf_RING/FYVE/PHD"/>
</dbReference>
<dbReference type="Gene3D" id="3.30.40.10">
    <property type="entry name" value="Zinc/RING finger domain, C3HC4 (zinc finger)"/>
    <property type="match status" value="1"/>
</dbReference>
<dbReference type="InterPro" id="IPR037274">
    <property type="entry name" value="Znf_CHY_sf"/>
</dbReference>
<dbReference type="Pfam" id="PF14599">
    <property type="entry name" value="zinc_ribbon_6"/>
    <property type="match status" value="1"/>
</dbReference>
<dbReference type="InterPro" id="IPR017921">
    <property type="entry name" value="Znf_CTCHY"/>
</dbReference>
<evidence type="ECO:0000256" key="5">
    <source>
        <dbReference type="SAM" id="MobiDB-lite"/>
    </source>
</evidence>
<evidence type="ECO:0000256" key="3">
    <source>
        <dbReference type="ARBA" id="ARBA00022833"/>
    </source>
</evidence>
<accession>A0A8K0SVG2</accession>
<dbReference type="CDD" id="cd16464">
    <property type="entry name" value="RING-H2_Pirh2-like"/>
    <property type="match status" value="1"/>
</dbReference>
<evidence type="ECO:0000259" key="6">
    <source>
        <dbReference type="PROSITE" id="PS50089"/>
    </source>
</evidence>
<dbReference type="EMBL" id="JAGPNK010000005">
    <property type="protein sequence ID" value="KAH7320912.1"/>
    <property type="molecule type" value="Genomic_DNA"/>
</dbReference>
<dbReference type="Proteomes" id="UP000813444">
    <property type="component" value="Unassembled WGS sequence"/>
</dbReference>
<dbReference type="InterPro" id="IPR001841">
    <property type="entry name" value="Znf_RING"/>
</dbReference>
<dbReference type="PROSITE" id="PS51266">
    <property type="entry name" value="ZF_CHY"/>
    <property type="match status" value="1"/>
</dbReference>
<dbReference type="GO" id="GO:0005634">
    <property type="term" value="C:nucleus"/>
    <property type="evidence" value="ECO:0007669"/>
    <property type="project" value="TreeGrafter"/>
</dbReference>
<comment type="caution">
    <text evidence="9">The sequence shown here is derived from an EMBL/GenBank/DDBJ whole genome shotgun (WGS) entry which is preliminary data.</text>
</comment>
<evidence type="ECO:0000256" key="2">
    <source>
        <dbReference type="ARBA" id="ARBA00022771"/>
    </source>
</evidence>
<evidence type="ECO:0000259" key="8">
    <source>
        <dbReference type="PROSITE" id="PS51270"/>
    </source>
</evidence>
<evidence type="ECO:0008006" key="11">
    <source>
        <dbReference type="Google" id="ProtNLM"/>
    </source>
</evidence>
<dbReference type="PROSITE" id="PS51270">
    <property type="entry name" value="ZF_CTCHY"/>
    <property type="match status" value="1"/>
</dbReference>
<dbReference type="GO" id="GO:0006511">
    <property type="term" value="P:ubiquitin-dependent protein catabolic process"/>
    <property type="evidence" value="ECO:0007669"/>
    <property type="project" value="TreeGrafter"/>
</dbReference>
<keyword evidence="10" id="KW-1185">Reference proteome</keyword>
<dbReference type="AlphaFoldDB" id="A0A8K0SVG2"/>
<dbReference type="SUPFAM" id="SSF161219">
    <property type="entry name" value="CHY zinc finger-like"/>
    <property type="match status" value="1"/>
</dbReference>
<gene>
    <name evidence="9" type="ORF">B0I35DRAFT_477451</name>
</gene>
<dbReference type="InterPro" id="IPR039512">
    <property type="entry name" value="RCHY1_zinc-ribbon"/>
</dbReference>
<keyword evidence="2 4" id="KW-0863">Zinc-finger</keyword>
<dbReference type="InterPro" id="IPR008913">
    <property type="entry name" value="Znf_CHY"/>
</dbReference>
<evidence type="ECO:0000256" key="1">
    <source>
        <dbReference type="ARBA" id="ARBA00022723"/>
    </source>
</evidence>
<dbReference type="GO" id="GO:0008270">
    <property type="term" value="F:zinc ion binding"/>
    <property type="evidence" value="ECO:0007669"/>
    <property type="project" value="UniProtKB-KW"/>
</dbReference>
<keyword evidence="3" id="KW-0862">Zinc</keyword>
<feature type="compositionally biased region" description="Acidic residues" evidence="5">
    <location>
        <begin position="572"/>
        <end position="598"/>
    </location>
</feature>
<dbReference type="SUPFAM" id="SSF57850">
    <property type="entry name" value="RING/U-box"/>
    <property type="match status" value="1"/>
</dbReference>
<dbReference type="PANTHER" id="PTHR21319">
    <property type="entry name" value="RING FINGER AND CHY ZINC FINGER DOMAIN-CONTAINING PROTEIN 1"/>
    <property type="match status" value="1"/>
</dbReference>
<dbReference type="PROSITE" id="PS50089">
    <property type="entry name" value="ZF_RING_2"/>
    <property type="match status" value="1"/>
</dbReference>
<keyword evidence="1" id="KW-0479">Metal-binding</keyword>
<dbReference type="Pfam" id="PF13639">
    <property type="entry name" value="zf-RING_2"/>
    <property type="match status" value="1"/>
</dbReference>
<feature type="domain" description="CHY-type" evidence="7">
    <location>
        <begin position="235"/>
        <end position="302"/>
    </location>
</feature>
<reference evidence="9" key="1">
    <citation type="journal article" date="2021" name="Nat. Commun.">
        <title>Genetic determinants of endophytism in the Arabidopsis root mycobiome.</title>
        <authorList>
            <person name="Mesny F."/>
            <person name="Miyauchi S."/>
            <person name="Thiergart T."/>
            <person name="Pickel B."/>
            <person name="Atanasova L."/>
            <person name="Karlsson M."/>
            <person name="Huettel B."/>
            <person name="Barry K.W."/>
            <person name="Haridas S."/>
            <person name="Chen C."/>
            <person name="Bauer D."/>
            <person name="Andreopoulos W."/>
            <person name="Pangilinan J."/>
            <person name="LaButti K."/>
            <person name="Riley R."/>
            <person name="Lipzen A."/>
            <person name="Clum A."/>
            <person name="Drula E."/>
            <person name="Henrissat B."/>
            <person name="Kohler A."/>
            <person name="Grigoriev I.V."/>
            <person name="Martin F.M."/>
            <person name="Hacquard S."/>
        </authorList>
    </citation>
    <scope>NUCLEOTIDE SEQUENCE</scope>
    <source>
        <strain evidence="9">MPI-CAGE-CH-0235</strain>
    </source>
</reference>
<feature type="region of interest" description="Disordered" evidence="5">
    <location>
        <begin position="58"/>
        <end position="113"/>
    </location>
</feature>
<feature type="domain" description="RING-type" evidence="6">
    <location>
        <begin position="371"/>
        <end position="413"/>
    </location>
</feature>
<proteinExistence type="predicted"/>